<reference evidence="3 5" key="2">
    <citation type="journal article" date="2013" name="Nature">
        <title>Insights into bilaterian evolution from three spiralian genomes.</title>
        <authorList>
            <person name="Simakov O."/>
            <person name="Marletaz F."/>
            <person name="Cho S.J."/>
            <person name="Edsinger-Gonzales E."/>
            <person name="Havlak P."/>
            <person name="Hellsten U."/>
            <person name="Kuo D.H."/>
            <person name="Larsson T."/>
            <person name="Lv J."/>
            <person name="Arendt D."/>
            <person name="Savage R."/>
            <person name="Osoegawa K."/>
            <person name="de Jong P."/>
            <person name="Grimwood J."/>
            <person name="Chapman J.A."/>
            <person name="Shapiro H."/>
            <person name="Aerts A."/>
            <person name="Otillar R.P."/>
            <person name="Terry A.Y."/>
            <person name="Boore J.L."/>
            <person name="Grigoriev I.V."/>
            <person name="Lindberg D.R."/>
            <person name="Seaver E.C."/>
            <person name="Weisblat D.A."/>
            <person name="Putnam N.H."/>
            <person name="Rokhsar D.S."/>
        </authorList>
    </citation>
    <scope>NUCLEOTIDE SEQUENCE</scope>
</reference>
<dbReference type="InterPro" id="IPR014716">
    <property type="entry name" value="Fibrinogen_a/b/g_C_1"/>
</dbReference>
<evidence type="ECO:0000313" key="3">
    <source>
        <dbReference type="EMBL" id="ESN90065.1"/>
    </source>
</evidence>
<dbReference type="KEGG" id="hro:HELRODRAFT_182857"/>
<dbReference type="EMBL" id="KB097778">
    <property type="protein sequence ID" value="ESN90065.1"/>
    <property type="molecule type" value="Genomic_DNA"/>
</dbReference>
<keyword evidence="5" id="KW-1185">Reference proteome</keyword>
<dbReference type="SUPFAM" id="SSF56496">
    <property type="entry name" value="Fibrinogen C-terminal domain-like"/>
    <property type="match status" value="1"/>
</dbReference>
<accession>T1FIV6</accession>
<keyword evidence="1" id="KW-0472">Membrane</keyword>
<dbReference type="Proteomes" id="UP000015101">
    <property type="component" value="Unassembled WGS sequence"/>
</dbReference>
<dbReference type="InParanoid" id="T1FIV6"/>
<dbReference type="InterPro" id="IPR002181">
    <property type="entry name" value="Fibrinogen_a/b/g_C_dom"/>
</dbReference>
<dbReference type="Pfam" id="PF00147">
    <property type="entry name" value="Fibrinogen_C"/>
    <property type="match status" value="1"/>
</dbReference>
<keyword evidence="1" id="KW-0812">Transmembrane</keyword>
<proteinExistence type="predicted"/>
<protein>
    <recommendedName>
        <fullName evidence="2">Fibrinogen C-terminal domain-containing protein</fullName>
    </recommendedName>
</protein>
<sequence length="189" mass="21636">MAECTGTIMWFVILTVLSVYWVEFVGAVLLAKYRATYSGPSPDTPTCCTDRPVYGSIKIISSKKIKSAFQCGLHCTQFNITDTDTVPNSDTVRSSCTFFNFKTNTTSGLNRCELYSSRYACFNTSVLDGCTLYQATPYLGFSIFDWLVILQRENRLYNFYLKWASYKEGFGIFPNNFWMGLEKDRHMNK</sequence>
<reference evidence="4" key="3">
    <citation type="submission" date="2015-06" db="UniProtKB">
        <authorList>
            <consortium name="EnsemblMetazoa"/>
        </authorList>
    </citation>
    <scope>IDENTIFICATION</scope>
</reference>
<dbReference type="RefSeq" id="XP_009031830.1">
    <property type="nucleotide sequence ID" value="XM_009033582.1"/>
</dbReference>
<evidence type="ECO:0000313" key="5">
    <source>
        <dbReference type="Proteomes" id="UP000015101"/>
    </source>
</evidence>
<evidence type="ECO:0000259" key="2">
    <source>
        <dbReference type="Pfam" id="PF00147"/>
    </source>
</evidence>
<organism evidence="4 5">
    <name type="scientific">Helobdella robusta</name>
    <name type="common">Californian leech</name>
    <dbReference type="NCBI Taxonomy" id="6412"/>
    <lineage>
        <taxon>Eukaryota</taxon>
        <taxon>Metazoa</taxon>
        <taxon>Spiralia</taxon>
        <taxon>Lophotrochozoa</taxon>
        <taxon>Annelida</taxon>
        <taxon>Clitellata</taxon>
        <taxon>Hirudinea</taxon>
        <taxon>Rhynchobdellida</taxon>
        <taxon>Glossiphoniidae</taxon>
        <taxon>Helobdella</taxon>
    </lineage>
</organism>
<feature type="transmembrane region" description="Helical" evidence="1">
    <location>
        <begin position="6"/>
        <end position="31"/>
    </location>
</feature>
<name>T1FIV6_HELRO</name>
<gene>
    <name evidence="4" type="primary">20208755</name>
    <name evidence="3" type="ORF">HELRODRAFT_182857</name>
</gene>
<evidence type="ECO:0000256" key="1">
    <source>
        <dbReference type="SAM" id="Phobius"/>
    </source>
</evidence>
<dbReference type="CTD" id="20208755"/>
<dbReference type="HOGENOM" id="CLU_1435911_0_0_1"/>
<dbReference type="GeneID" id="20208755"/>
<evidence type="ECO:0000313" key="4">
    <source>
        <dbReference type="EnsemblMetazoa" id="HelroP182857"/>
    </source>
</evidence>
<reference evidence="5" key="1">
    <citation type="submission" date="2012-12" db="EMBL/GenBank/DDBJ databases">
        <authorList>
            <person name="Hellsten U."/>
            <person name="Grimwood J."/>
            <person name="Chapman J.A."/>
            <person name="Shapiro H."/>
            <person name="Aerts A."/>
            <person name="Otillar R.P."/>
            <person name="Terry A.Y."/>
            <person name="Boore J.L."/>
            <person name="Simakov O."/>
            <person name="Marletaz F."/>
            <person name="Cho S.-J."/>
            <person name="Edsinger-Gonzales E."/>
            <person name="Havlak P."/>
            <person name="Kuo D.-H."/>
            <person name="Larsson T."/>
            <person name="Lv J."/>
            <person name="Arendt D."/>
            <person name="Savage R."/>
            <person name="Osoegawa K."/>
            <person name="de Jong P."/>
            <person name="Lindberg D.R."/>
            <person name="Seaver E.C."/>
            <person name="Weisblat D.A."/>
            <person name="Putnam N.H."/>
            <person name="Grigoriev I.V."/>
            <person name="Rokhsar D.S."/>
        </authorList>
    </citation>
    <scope>NUCLEOTIDE SEQUENCE</scope>
</reference>
<dbReference type="EMBL" id="AMQM01008434">
    <property type="status" value="NOT_ANNOTATED_CDS"/>
    <property type="molecule type" value="Genomic_DNA"/>
</dbReference>
<dbReference type="Gene3D" id="3.90.215.10">
    <property type="entry name" value="Gamma Fibrinogen, chain A, domain 1"/>
    <property type="match status" value="1"/>
</dbReference>
<feature type="domain" description="Fibrinogen C-terminal" evidence="2">
    <location>
        <begin position="146"/>
        <end position="184"/>
    </location>
</feature>
<dbReference type="AlphaFoldDB" id="T1FIV6"/>
<dbReference type="InterPro" id="IPR036056">
    <property type="entry name" value="Fibrinogen-like_C"/>
</dbReference>
<dbReference type="EnsemblMetazoa" id="HelroT182857">
    <property type="protein sequence ID" value="HelroP182857"/>
    <property type="gene ID" value="HelroG182857"/>
</dbReference>
<keyword evidence="1" id="KW-1133">Transmembrane helix</keyword>